<evidence type="ECO:0000313" key="3">
    <source>
        <dbReference type="Proteomes" id="UP001500253"/>
    </source>
</evidence>
<name>A0ABN3G631_9ACTN</name>
<keyword evidence="3" id="KW-1185">Reference proteome</keyword>
<feature type="region of interest" description="Disordered" evidence="1">
    <location>
        <begin position="70"/>
        <end position="95"/>
    </location>
</feature>
<proteinExistence type="predicted"/>
<dbReference type="Proteomes" id="UP001500253">
    <property type="component" value="Unassembled WGS sequence"/>
</dbReference>
<accession>A0ABN3G631</accession>
<dbReference type="EMBL" id="BAAASD010000012">
    <property type="protein sequence ID" value="GAA2344981.1"/>
    <property type="molecule type" value="Genomic_DNA"/>
</dbReference>
<feature type="region of interest" description="Disordered" evidence="1">
    <location>
        <begin position="29"/>
        <end position="52"/>
    </location>
</feature>
<feature type="compositionally biased region" description="Basic and acidic residues" evidence="1">
    <location>
        <begin position="34"/>
        <end position="49"/>
    </location>
</feature>
<reference evidence="2 3" key="1">
    <citation type="journal article" date="2019" name="Int. J. Syst. Evol. Microbiol.">
        <title>The Global Catalogue of Microorganisms (GCM) 10K type strain sequencing project: providing services to taxonomists for standard genome sequencing and annotation.</title>
        <authorList>
            <consortium name="The Broad Institute Genomics Platform"/>
            <consortium name="The Broad Institute Genome Sequencing Center for Infectious Disease"/>
            <person name="Wu L."/>
            <person name="Ma J."/>
        </authorList>
    </citation>
    <scope>NUCLEOTIDE SEQUENCE [LARGE SCALE GENOMIC DNA]</scope>
    <source>
        <strain evidence="2 3">JCM 4316</strain>
    </source>
</reference>
<gene>
    <name evidence="2" type="ORF">GCM10010246_33530</name>
</gene>
<protein>
    <submittedName>
        <fullName evidence="2">Uncharacterized protein</fullName>
    </submittedName>
</protein>
<sequence>MALNPMEVDDVRKHSATILETLLRLLLPGHGRHRAADSTDGRPAMEHQDVPTMRPARLPDMLARPMAAECANRSTASFRPASGPPDTRGAAMGQPYVVGWGHR</sequence>
<evidence type="ECO:0000313" key="2">
    <source>
        <dbReference type="EMBL" id="GAA2344981.1"/>
    </source>
</evidence>
<organism evidence="2 3">
    <name type="scientific">Streptomyces cuspidosporus</name>
    <dbReference type="NCBI Taxonomy" id="66882"/>
    <lineage>
        <taxon>Bacteria</taxon>
        <taxon>Bacillati</taxon>
        <taxon>Actinomycetota</taxon>
        <taxon>Actinomycetes</taxon>
        <taxon>Kitasatosporales</taxon>
        <taxon>Streptomycetaceae</taxon>
        <taxon>Streptomyces</taxon>
    </lineage>
</organism>
<comment type="caution">
    <text evidence="2">The sequence shown here is derived from an EMBL/GenBank/DDBJ whole genome shotgun (WGS) entry which is preliminary data.</text>
</comment>
<evidence type="ECO:0000256" key="1">
    <source>
        <dbReference type="SAM" id="MobiDB-lite"/>
    </source>
</evidence>